<proteinExistence type="predicted"/>
<name>A0A1H6LZ49_9GAMM</name>
<dbReference type="STRING" id="173990.SAMN05660691_02134"/>
<dbReference type="EMBL" id="FNXF01000007">
    <property type="protein sequence ID" value="SEH91753.1"/>
    <property type="molecule type" value="Genomic_DNA"/>
</dbReference>
<accession>A0A1H6LZ49</accession>
<dbReference type="Gene3D" id="1.10.10.1130">
    <property type="entry name" value="Uncharacterised protein PF10982, DUF2789"/>
    <property type="match status" value="1"/>
</dbReference>
<dbReference type="AlphaFoldDB" id="A0A1H6LZ49"/>
<dbReference type="Proteomes" id="UP000199371">
    <property type="component" value="Unassembled WGS sequence"/>
</dbReference>
<dbReference type="Pfam" id="PF10982">
    <property type="entry name" value="DUF2789"/>
    <property type="match status" value="1"/>
</dbReference>
<evidence type="ECO:0000313" key="1">
    <source>
        <dbReference type="EMBL" id="SEH91753.1"/>
    </source>
</evidence>
<dbReference type="RefSeq" id="WP_092793104.1">
    <property type="nucleotide sequence ID" value="NZ_FNXF01000007.1"/>
</dbReference>
<keyword evidence="2" id="KW-1185">Reference proteome</keyword>
<reference evidence="2" key="1">
    <citation type="submission" date="2016-10" db="EMBL/GenBank/DDBJ databases">
        <authorList>
            <person name="Varghese N."/>
            <person name="Submissions S."/>
        </authorList>
    </citation>
    <scope>NUCLEOTIDE SEQUENCE [LARGE SCALE GENOMIC DNA]</scope>
    <source>
        <strain evidence="2">DSM 17616</strain>
    </source>
</reference>
<evidence type="ECO:0008006" key="3">
    <source>
        <dbReference type="Google" id="ProtNLM"/>
    </source>
</evidence>
<gene>
    <name evidence="1" type="ORF">SAMN05660691_02134</name>
</gene>
<dbReference type="OrthoDB" id="5828847at2"/>
<sequence length="78" mass="9036">MEAEQHRMSTLFAQLGLPNDEQSITKFVQQHTLAPKTPIWEAPFWNSAQARFLHESLHQNAEWCEIIDELNILLHSPA</sequence>
<organism evidence="1 2">
    <name type="scientific">Rheinheimera pacifica</name>
    <dbReference type="NCBI Taxonomy" id="173990"/>
    <lineage>
        <taxon>Bacteria</taxon>
        <taxon>Pseudomonadati</taxon>
        <taxon>Pseudomonadota</taxon>
        <taxon>Gammaproteobacteria</taxon>
        <taxon>Chromatiales</taxon>
        <taxon>Chromatiaceae</taxon>
        <taxon>Rheinheimera</taxon>
    </lineage>
</organism>
<dbReference type="InterPro" id="IPR038086">
    <property type="entry name" value="DUF2789_sf"/>
</dbReference>
<dbReference type="InterPro" id="IPR021250">
    <property type="entry name" value="DUF2789"/>
</dbReference>
<evidence type="ECO:0000313" key="2">
    <source>
        <dbReference type="Proteomes" id="UP000199371"/>
    </source>
</evidence>
<protein>
    <recommendedName>
        <fullName evidence="3">DUF2789 domain-containing protein</fullName>
    </recommendedName>
</protein>